<evidence type="ECO:0000256" key="1">
    <source>
        <dbReference type="ARBA" id="ARBA00004324"/>
    </source>
</evidence>
<keyword evidence="8" id="KW-0539">Nucleus</keyword>
<keyword evidence="4" id="KW-0963">Cytoplasm</keyword>
<dbReference type="GO" id="GO:0010499">
    <property type="term" value="P:proteasomal ubiquitin-independent protein catabolic process"/>
    <property type="evidence" value="ECO:0007669"/>
    <property type="project" value="TreeGrafter"/>
</dbReference>
<evidence type="ECO:0000313" key="12">
    <source>
        <dbReference type="EMBL" id="VBB26465.1"/>
    </source>
</evidence>
<keyword evidence="13" id="KW-1185">Reference proteome</keyword>
<feature type="domain" description="Proteasome activator complex subunit 4-like HEAT repeat-like" evidence="11">
    <location>
        <begin position="1187"/>
        <end position="1486"/>
    </location>
</feature>
<feature type="domain" description="Proteasome activator Blm10 middle HEAT repeats region" evidence="10">
    <location>
        <begin position="301"/>
        <end position="439"/>
    </location>
</feature>
<evidence type="ECO:0000313" key="13">
    <source>
        <dbReference type="Proteomes" id="UP000276991"/>
    </source>
</evidence>
<dbReference type="InterPro" id="IPR016024">
    <property type="entry name" value="ARM-type_fold"/>
</dbReference>
<keyword evidence="7" id="KW-0234">DNA repair</keyword>
<dbReference type="GO" id="GO:0070628">
    <property type="term" value="F:proteasome binding"/>
    <property type="evidence" value="ECO:0007669"/>
    <property type="project" value="InterPro"/>
</dbReference>
<dbReference type="PANTHER" id="PTHR32170:SF4">
    <property type="entry name" value="DUF3437 DOMAIN-CONTAINING PROTEIN-RELATED"/>
    <property type="match status" value="1"/>
</dbReference>
<evidence type="ECO:0008006" key="14">
    <source>
        <dbReference type="Google" id="ProtNLM"/>
    </source>
</evidence>
<sequence length="1886" mass="218734">MRQIRLTDDGGEDKAKMLKKKEDEKSGYVYTSAKGYLRDKSRFQHTRREYSYLPYYENINQNASFWLEQIKAGLAASTLPYLNHFYHRFSKADHIKLIKFIYNVILEPDYDRRLIHKACSLIKTLINDEIIKRNDLTLPWRPIYDLYIEVAYQRNSKNLEKSNIRSAVLSVKELFPLSATKEILDEIRQFIDVWNDYAMAKFVRLFSAFVPLKMSNEEHDLYGAGLWYDEMWISEYCPGYIDWSSKHTIIFSKLLRTLNLSVRYNRVAVGDGTGMGSESSGAEWIIWMLGGVNESAHRCFERLIKCVESFLHPLQEGGHTPTLQSFLDALVNEMVRRVRIERIRKKTRNKVPLKMRLTDEQIEWFVNILLPSVLYSVFSTVETSASNVMRNLAFLAPQLVLPKCLDLIYPSLSTITEPHRLKQSLECIVEICVPLVRDNGTYNYRTYNVCKQNWINSISENAEDREHKLSSSPVINESEVRSDRCRVPLREHAIFLLEALIEAIDINDFQKLSLSLQANFSSFNFFNMKESREYCGCCVTLETIFQLIPIVNCSAALEMEQYANLTEEEKRLCKLTARFPNIVQDFVNKVFKVITQLSSSAPNDGISCVDSICDNSETIMIGSEEIVISTSIQSAFHALFSNCSSNFVELIGDQTYEFISTSEFENIIAADAACSLIQESTYANPARYFPMYIEFLLEKQKQYITEEKKMLKELDATTMWFAYLSDMIFSVPSDLILKYQNECIEMHKCTISMICHNAHQGACWSLKNLLTQLIEVYPISEEDRQHNLDLPLHLSLPIKKWGVKCLKDDVTIKWHIPTDVEVDFAEKLLNEFAYSEIQLLSAPQNIDKFAIKRSLYVVDSLLSCVGNRLPIFNTKEIKLSETPVDMDCTHITSVSPRMKMFSFNGENIRERVRITMHNLMEFLLNQQDDQSKNLLLISSVLQTLCTEGSVPSFRALRRNKRINYRDPIQGRRAELYNTFERRIFSYQKVRIASQATLNKLIIEFPNSKNLLVDDILEHLDPKRNISHEEMKGALYILNKCGFLISNIISVRCKCWLTVSKIKISEKPSIIALVKQSIDSVSVKQWSLQRNTNSANIRTIAQEMFTDNNANNIFYARYQELSQSQAILMSENKFNEKYEKNQQRIDNVRKELIEICKNKGQLYHWRQVDSARTFLFTFYRNLFTVEVAEIFLEMLIDVRPKWRRVAAECIASYLEWNKPPTKKILWSPPDKATLIFTKFTNILVIDPKFKYACGLRPDNLCIVYDSDKLPNDEQTWNETIFVAKPHWGAYQWPRKLLVTAPANTQTELQRPVSEYNDIEKLIIEYMKDEQFLTSWHAILLKEKEDSDVFYASEYRFVKYLFRNFGISLIPQFKMLLESICDSENKRPAIRRAQTKLAATYCAGIIRGSRNWLFNDLHELWIWLKPIIVCQIEGLTSETVYYWDTALKFCLDVTDVRRFHWLVETIFEIASRPSPTTWHRCVRLGLVQYISSCSGWRTTELLNRVIHIANVMTSQAWLAPERDQIANVLSFPATYGFAMGDVSNIPVKYRIPKLGEIMNIFDIHEMMKSRKIQMDRRNVLPVAQSKQLAVSPLPPTTTLLENSLSVKSKFNNQIITNQNAVIMRRQLYIKTLLRFLNSYFLSCFVALSSPIISLFPLITHLADEETADMDETEVIRDADLAVDASDVLFQSWSGIYLCDELADEMLNSVEKTMNESTSWKAWVSIMKFLHVFIFSNILVCEKQERPEIVQRMVYNAICHTQLEVRREAADCLTALIHCGFQPLTKCYIKELFERSNNETSSKKHGAVLALSAVIRAFPFTIPPLVFDMIPKYCQLGITSDSLTRNTVTETLRSFLRTHHDKMIETGEKDVIQKLLVFIQNVISPNYYV</sequence>
<dbReference type="GO" id="GO:0005829">
    <property type="term" value="C:cytosol"/>
    <property type="evidence" value="ECO:0007669"/>
    <property type="project" value="TreeGrafter"/>
</dbReference>
<feature type="domain" description="Proteasome activator Blm10 middle HEAT repeats region" evidence="10">
    <location>
        <begin position="490"/>
        <end position="842"/>
    </location>
</feature>
<dbReference type="InterPro" id="IPR021843">
    <property type="entry name" value="PSME4_C"/>
</dbReference>
<keyword evidence="6" id="KW-0227">DNA damage</keyword>
<name>A0A498SD86_ACAVI</name>
<dbReference type="Gene3D" id="1.25.10.10">
    <property type="entry name" value="Leucine-rich Repeat Variant"/>
    <property type="match status" value="1"/>
</dbReference>
<dbReference type="GO" id="GO:0016504">
    <property type="term" value="F:peptidase activator activity"/>
    <property type="evidence" value="ECO:0007669"/>
    <property type="project" value="InterPro"/>
</dbReference>
<feature type="domain" description="Proteasome activator complex subunit 4 C-terminal" evidence="9">
    <location>
        <begin position="1800"/>
        <end position="1886"/>
    </location>
</feature>
<dbReference type="Pfam" id="PF23096">
    <property type="entry name" value="HEAT_PSME4"/>
    <property type="match status" value="1"/>
</dbReference>
<accession>A0A498SD86</accession>
<evidence type="ECO:0000256" key="4">
    <source>
        <dbReference type="ARBA" id="ARBA00022490"/>
    </source>
</evidence>
<keyword evidence="5" id="KW-0677">Repeat</keyword>
<dbReference type="GO" id="GO:0016607">
    <property type="term" value="C:nuclear speck"/>
    <property type="evidence" value="ECO:0007669"/>
    <property type="project" value="UniProtKB-SubCell"/>
</dbReference>
<dbReference type="EMBL" id="UPTC01000107">
    <property type="protein sequence ID" value="VBB26465.1"/>
    <property type="molecule type" value="Genomic_DNA"/>
</dbReference>
<evidence type="ECO:0000259" key="11">
    <source>
        <dbReference type="Pfam" id="PF23096"/>
    </source>
</evidence>
<reference evidence="12 13" key="1">
    <citation type="submission" date="2018-08" db="EMBL/GenBank/DDBJ databases">
        <authorList>
            <person name="Laetsch R D."/>
            <person name="Stevens L."/>
            <person name="Kumar S."/>
            <person name="Blaxter L. M."/>
        </authorList>
    </citation>
    <scope>NUCLEOTIDE SEQUENCE [LARGE SCALE GENOMIC DNA]</scope>
</reference>
<organism evidence="12 13">
    <name type="scientific">Acanthocheilonema viteae</name>
    <name type="common">Filarial nematode worm</name>
    <name type="synonym">Dipetalonema viteae</name>
    <dbReference type="NCBI Taxonomy" id="6277"/>
    <lineage>
        <taxon>Eukaryota</taxon>
        <taxon>Metazoa</taxon>
        <taxon>Ecdysozoa</taxon>
        <taxon>Nematoda</taxon>
        <taxon>Chromadorea</taxon>
        <taxon>Rhabditida</taxon>
        <taxon>Spirurina</taxon>
        <taxon>Spiruromorpha</taxon>
        <taxon>Filarioidea</taxon>
        <taxon>Onchocercidae</taxon>
        <taxon>Acanthocheilonema</taxon>
    </lineage>
</organism>
<comment type="similarity">
    <text evidence="3">Belongs to the BLM10 family.</text>
</comment>
<dbReference type="OrthoDB" id="17907at2759"/>
<dbReference type="InterPro" id="IPR032430">
    <property type="entry name" value="Blm10_mid"/>
</dbReference>
<proteinExistence type="inferred from homology"/>
<evidence type="ECO:0000256" key="6">
    <source>
        <dbReference type="ARBA" id="ARBA00022763"/>
    </source>
</evidence>
<evidence type="ECO:0000256" key="3">
    <source>
        <dbReference type="ARBA" id="ARBA00005739"/>
    </source>
</evidence>
<dbReference type="InterPro" id="IPR055455">
    <property type="entry name" value="HEAT_PSME4"/>
</dbReference>
<dbReference type="SUPFAM" id="SSF48371">
    <property type="entry name" value="ARM repeat"/>
    <property type="match status" value="1"/>
</dbReference>
<protein>
    <recommendedName>
        <fullName evidence="14">Proteasome activator complex subunit 4 C-terminal domain-containing protein</fullName>
    </recommendedName>
</protein>
<dbReference type="GO" id="GO:0006281">
    <property type="term" value="P:DNA repair"/>
    <property type="evidence" value="ECO:0007669"/>
    <property type="project" value="UniProtKB-KW"/>
</dbReference>
<dbReference type="Proteomes" id="UP000276991">
    <property type="component" value="Unassembled WGS sequence"/>
</dbReference>
<evidence type="ECO:0000256" key="8">
    <source>
        <dbReference type="ARBA" id="ARBA00023242"/>
    </source>
</evidence>
<dbReference type="InterPro" id="IPR011989">
    <property type="entry name" value="ARM-like"/>
</dbReference>
<dbReference type="PANTHER" id="PTHR32170">
    <property type="entry name" value="PROTEASOME ACTIVATOR COMPLEX SUBUNIT 4"/>
    <property type="match status" value="1"/>
</dbReference>
<evidence type="ECO:0000259" key="9">
    <source>
        <dbReference type="Pfam" id="PF11919"/>
    </source>
</evidence>
<dbReference type="STRING" id="6277.A0A498SD86"/>
<evidence type="ECO:0000256" key="5">
    <source>
        <dbReference type="ARBA" id="ARBA00022737"/>
    </source>
</evidence>
<evidence type="ECO:0000259" key="10">
    <source>
        <dbReference type="Pfam" id="PF16507"/>
    </source>
</evidence>
<dbReference type="Pfam" id="PF11919">
    <property type="entry name" value="PSME4_C"/>
    <property type="match status" value="1"/>
</dbReference>
<evidence type="ECO:0000256" key="2">
    <source>
        <dbReference type="ARBA" id="ARBA00004496"/>
    </source>
</evidence>
<gene>
    <name evidence="12" type="ORF">NAV_LOCUS1295</name>
</gene>
<comment type="subcellular location">
    <subcellularLocation>
        <location evidence="2">Cytoplasm</location>
    </subcellularLocation>
    <subcellularLocation>
        <location evidence="1">Nucleus speckle</location>
    </subcellularLocation>
</comment>
<evidence type="ECO:0000256" key="7">
    <source>
        <dbReference type="ARBA" id="ARBA00023204"/>
    </source>
</evidence>
<dbReference type="InterPro" id="IPR035309">
    <property type="entry name" value="PSME4"/>
</dbReference>
<dbReference type="Pfam" id="PF16507">
    <property type="entry name" value="HEAT_PSME4_mid"/>
    <property type="match status" value="2"/>
</dbReference>